<reference evidence="4" key="1">
    <citation type="submission" date="2017-04" db="EMBL/GenBank/DDBJ databases">
        <title>Genome evolution of the luminous symbionts of deep sea anglerfish.</title>
        <authorList>
            <person name="Hendry T.A."/>
        </authorList>
    </citation>
    <scope>NUCLEOTIDE SEQUENCE [LARGE SCALE GENOMIC DNA]</scope>
</reference>
<gene>
    <name evidence="3" type="ORF">BTN50_0562</name>
</gene>
<dbReference type="AlphaFoldDB" id="A0A291B7T8"/>
<evidence type="ECO:0000313" key="4">
    <source>
        <dbReference type="Proteomes" id="UP000218160"/>
    </source>
</evidence>
<evidence type="ECO:0000256" key="1">
    <source>
        <dbReference type="SAM" id="Phobius"/>
    </source>
</evidence>
<sequence length="49" mass="5507">MDNYGRPRLFSGLAMTTTLIVKCVFSMSLRGLQGFVNSVFYICLTIIMP</sequence>
<keyword evidence="1" id="KW-0472">Membrane</keyword>
<name>A0A291B7T8_9GAMM</name>
<keyword evidence="1" id="KW-1133">Transmembrane helix</keyword>
<dbReference type="InterPro" id="IPR025668">
    <property type="entry name" value="Tnp_DDE_dom"/>
</dbReference>
<organism evidence="3 4">
    <name type="scientific">Candidatus Enterovibrio altilux</name>
    <dbReference type="NCBI Taxonomy" id="1927128"/>
    <lineage>
        <taxon>Bacteria</taxon>
        <taxon>Pseudomonadati</taxon>
        <taxon>Pseudomonadota</taxon>
        <taxon>Gammaproteobacteria</taxon>
        <taxon>Vibrionales</taxon>
        <taxon>Vibrionaceae</taxon>
        <taxon>Enterovibrio</taxon>
    </lineage>
</organism>
<evidence type="ECO:0000313" key="3">
    <source>
        <dbReference type="EMBL" id="ATF09089.1"/>
    </source>
</evidence>
<evidence type="ECO:0000259" key="2">
    <source>
        <dbReference type="Pfam" id="PF13737"/>
    </source>
</evidence>
<dbReference type="EMBL" id="CP020660">
    <property type="protein sequence ID" value="ATF09089.1"/>
    <property type="molecule type" value="Genomic_DNA"/>
</dbReference>
<dbReference type="KEGG" id="elux:BTN50_0562"/>
<keyword evidence="1" id="KW-0812">Transmembrane</keyword>
<dbReference type="Proteomes" id="UP000218160">
    <property type="component" value="Chromosome 1"/>
</dbReference>
<dbReference type="Pfam" id="PF13737">
    <property type="entry name" value="DDE_Tnp_1_5"/>
    <property type="match status" value="1"/>
</dbReference>
<protein>
    <recommendedName>
        <fullName evidence="2">Transposase DDE domain-containing protein</fullName>
    </recommendedName>
</protein>
<keyword evidence="4" id="KW-1185">Reference proteome</keyword>
<feature type="domain" description="Transposase DDE" evidence="2">
    <location>
        <begin position="4"/>
        <end position="42"/>
    </location>
</feature>
<accession>A0A291B7T8</accession>
<feature type="transmembrane region" description="Helical" evidence="1">
    <location>
        <begin position="6"/>
        <end position="25"/>
    </location>
</feature>
<proteinExistence type="predicted"/>